<organism evidence="1 2">
    <name type="scientific">Nocardioides panacis</name>
    <dbReference type="NCBI Taxonomy" id="2849501"/>
    <lineage>
        <taxon>Bacteria</taxon>
        <taxon>Bacillati</taxon>
        <taxon>Actinomycetota</taxon>
        <taxon>Actinomycetes</taxon>
        <taxon>Propionibacteriales</taxon>
        <taxon>Nocardioidaceae</taxon>
        <taxon>Nocardioides</taxon>
    </lineage>
</organism>
<name>A0A975XYS4_9ACTN</name>
<dbReference type="Proteomes" id="UP000683575">
    <property type="component" value="Chromosome"/>
</dbReference>
<keyword evidence="2" id="KW-1185">Reference proteome</keyword>
<proteinExistence type="predicted"/>
<protein>
    <submittedName>
        <fullName evidence="1">Uncharacterized protein</fullName>
    </submittedName>
</protein>
<accession>A0A975XYS4</accession>
<reference evidence="1" key="1">
    <citation type="submission" date="2021-06" db="EMBL/GenBank/DDBJ databases">
        <title>Complete genome sequence of Nocardioides sp. G188.</title>
        <authorList>
            <person name="Im W.-T."/>
        </authorList>
    </citation>
    <scope>NUCLEOTIDE SEQUENCE</scope>
    <source>
        <strain evidence="1">G188</strain>
    </source>
</reference>
<dbReference type="KEGG" id="nps:KRR39_14205"/>
<gene>
    <name evidence="1" type="ORF">KRR39_14205</name>
</gene>
<dbReference type="EMBL" id="CP077062">
    <property type="protein sequence ID" value="QWZ06696.1"/>
    <property type="molecule type" value="Genomic_DNA"/>
</dbReference>
<dbReference type="AlphaFoldDB" id="A0A975XYS4"/>
<dbReference type="RefSeq" id="WP_216937818.1">
    <property type="nucleotide sequence ID" value="NZ_CP077062.1"/>
</dbReference>
<evidence type="ECO:0000313" key="1">
    <source>
        <dbReference type="EMBL" id="QWZ06696.1"/>
    </source>
</evidence>
<sequence length="111" mass="11440">MQSGVPSRFTLDGSDRYLVAPYQLPSGTIHPRFAATGSTVTGPWDAIAGAEHIRSGALGPGQASGCDENFFSSVGDESATSTFTDFFPNPALVVLRPGAGVIGRVDLTLGP</sequence>
<evidence type="ECO:0000313" key="2">
    <source>
        <dbReference type="Proteomes" id="UP000683575"/>
    </source>
</evidence>